<accession>A0A1H8BB03</accession>
<dbReference type="EMBL" id="FOBB01000006">
    <property type="protein sequence ID" value="SEM79284.1"/>
    <property type="molecule type" value="Genomic_DNA"/>
</dbReference>
<dbReference type="Pfam" id="PF13620">
    <property type="entry name" value="CarboxypepD_reg"/>
    <property type="match status" value="1"/>
</dbReference>
<protein>
    <submittedName>
        <fullName evidence="6">Outer membrane receptor proteins, mostly Fe transport</fullName>
    </submittedName>
</protein>
<dbReference type="STRING" id="573321.SAMN04488505_106159"/>
<dbReference type="SUPFAM" id="SSF49464">
    <property type="entry name" value="Carboxypeptidase regulatory domain-like"/>
    <property type="match status" value="1"/>
</dbReference>
<evidence type="ECO:0000256" key="4">
    <source>
        <dbReference type="SAM" id="SignalP"/>
    </source>
</evidence>
<sequence length="924" mass="104330">MKKYLFIVFLIVPCLCYAQQPAVKGSVLDTLNHQQLSNTVIAVLQAKDSILQTFTRSDAGGKFSIPRLPPGKYLLLATTPGYADYVEPFTLADSTSTTNVNIILSLKSRLLKEVLVNQAIAAIKLKGDTTEYNADSFKMQPNATVEDLLKKLPGIQVDKNGQITAQGEKVQKVLVDGEEFFGDDPTLATQNLRADMVDKVQVFDKKSDQAAFTGIDDGQKTKTLNLKLKEDKKNGYFGKASTGAGNDGFHDSQLMLNFFKKKRKISGYGIVSNTGKTGLNWGERDNYGQSMSENFSYDENTDMYSGSFQSDDLENWDGRYNGQGFPLVQTGGLHFNNKWNEDKQSINGNYKILNLHMDGYSNTNSQYLLPDTFYYTNSSERFANTILRQRANGIYDLQIDSTSSIRVTADGGLDHKTTKSARTMQSIAQDNALVNQNERNIATTGDIRTINSSILWRKKLRKKGRTLSLNIQEKYSQNNSDGYLDAVTEFYKNGSVDSSQVIDQYKTNRNENITFDTRLTYSEPLSKSSSIILNYGIVVNNSSSNRSSFNQDASGKYGELDSLYSNDYKFNVFTHRGGATYSLVKKKLRANAGLSTGLTSFDQQDMHTGLKRNRDFVNWFPQASFSYMFSTQRRLSINYNGSTNQPNIDQIQPLRTNEDPLNISIGNPDLKPQFSNNIWMFFSDYKILTDRGIWINGSYNFTYNAITSRTVIDASGKRTNQAVNVDGNRNANLYLGYNFKMKKLDMRAGFNGNVGYSRYVNYINEAMNTTNSGNYTLGTYLNKSKEKKYEIRMEASATYTNSKSSVQQAIKTNYWTFSINPNIDLFFPWKLQLHTDCNINLRQKTAAFDNNNNVVLWNAWIGKKFMKNDALMIKAEVNDLLKENIGFNRQVNSNFISQQNYGTISRYVFLSINWNFNKTGAGAK</sequence>
<dbReference type="AlphaFoldDB" id="A0A1H8BB03"/>
<feature type="signal peptide" evidence="4">
    <location>
        <begin position="1"/>
        <end position="18"/>
    </location>
</feature>
<keyword evidence="2" id="KW-0472">Membrane</keyword>
<dbReference type="RefSeq" id="WP_089917524.1">
    <property type="nucleotide sequence ID" value="NZ_FOBB01000006.1"/>
</dbReference>
<keyword evidence="4" id="KW-0732">Signal</keyword>
<keyword evidence="6" id="KW-0675">Receptor</keyword>
<evidence type="ECO:0000313" key="7">
    <source>
        <dbReference type="Proteomes" id="UP000198984"/>
    </source>
</evidence>
<dbReference type="InterPro" id="IPR036942">
    <property type="entry name" value="Beta-barrel_TonB_sf"/>
</dbReference>
<feature type="domain" description="Outer membrane protein beta-barrel" evidence="5">
    <location>
        <begin position="458"/>
        <end position="800"/>
    </location>
</feature>
<dbReference type="Gene3D" id="2.60.40.1120">
    <property type="entry name" value="Carboxypeptidase-like, regulatory domain"/>
    <property type="match status" value="1"/>
</dbReference>
<dbReference type="Proteomes" id="UP000198984">
    <property type="component" value="Unassembled WGS sequence"/>
</dbReference>
<organism evidence="6 7">
    <name type="scientific">Chitinophaga rupis</name>
    <dbReference type="NCBI Taxonomy" id="573321"/>
    <lineage>
        <taxon>Bacteria</taxon>
        <taxon>Pseudomonadati</taxon>
        <taxon>Bacteroidota</taxon>
        <taxon>Chitinophagia</taxon>
        <taxon>Chitinophagales</taxon>
        <taxon>Chitinophagaceae</taxon>
        <taxon>Chitinophaga</taxon>
    </lineage>
</organism>
<evidence type="ECO:0000256" key="3">
    <source>
        <dbReference type="ARBA" id="ARBA00023237"/>
    </source>
</evidence>
<dbReference type="OrthoDB" id="606930at2"/>
<evidence type="ECO:0000256" key="2">
    <source>
        <dbReference type="ARBA" id="ARBA00023136"/>
    </source>
</evidence>
<comment type="subcellular location">
    <subcellularLocation>
        <location evidence="1">Cell outer membrane</location>
    </subcellularLocation>
</comment>
<dbReference type="InterPro" id="IPR041700">
    <property type="entry name" value="OMP_b-brl_3"/>
</dbReference>
<evidence type="ECO:0000256" key="1">
    <source>
        <dbReference type="ARBA" id="ARBA00004442"/>
    </source>
</evidence>
<evidence type="ECO:0000259" key="5">
    <source>
        <dbReference type="Pfam" id="PF14905"/>
    </source>
</evidence>
<keyword evidence="3" id="KW-0998">Cell outer membrane</keyword>
<feature type="chain" id="PRO_5011440072" evidence="4">
    <location>
        <begin position="19"/>
        <end position="924"/>
    </location>
</feature>
<dbReference type="GO" id="GO:0009279">
    <property type="term" value="C:cell outer membrane"/>
    <property type="evidence" value="ECO:0007669"/>
    <property type="project" value="UniProtKB-SubCell"/>
</dbReference>
<keyword evidence="7" id="KW-1185">Reference proteome</keyword>
<dbReference type="Gene3D" id="2.40.170.20">
    <property type="entry name" value="TonB-dependent receptor, beta-barrel domain"/>
    <property type="match status" value="1"/>
</dbReference>
<name>A0A1H8BB03_9BACT</name>
<reference evidence="6 7" key="1">
    <citation type="submission" date="2016-10" db="EMBL/GenBank/DDBJ databases">
        <authorList>
            <person name="de Groot N.N."/>
        </authorList>
    </citation>
    <scope>NUCLEOTIDE SEQUENCE [LARGE SCALE GENOMIC DNA]</scope>
    <source>
        <strain evidence="6 7">DSM 21039</strain>
    </source>
</reference>
<evidence type="ECO:0000313" key="6">
    <source>
        <dbReference type="EMBL" id="SEM79284.1"/>
    </source>
</evidence>
<proteinExistence type="predicted"/>
<dbReference type="SUPFAM" id="SSF56935">
    <property type="entry name" value="Porins"/>
    <property type="match status" value="1"/>
</dbReference>
<gene>
    <name evidence="6" type="ORF">SAMN04488505_106159</name>
</gene>
<dbReference type="Pfam" id="PF14905">
    <property type="entry name" value="OMP_b-brl_3"/>
    <property type="match status" value="1"/>
</dbReference>
<dbReference type="InterPro" id="IPR008969">
    <property type="entry name" value="CarboxyPept-like_regulatory"/>
</dbReference>